<dbReference type="Proteomes" id="UP000886885">
    <property type="component" value="Chromosome 10D"/>
</dbReference>
<dbReference type="EMBL" id="JAAWWB010000020">
    <property type="protein sequence ID" value="KAG6758134.1"/>
    <property type="molecule type" value="Genomic_DNA"/>
</dbReference>
<evidence type="ECO:0000256" key="1">
    <source>
        <dbReference type="ARBA" id="ARBA00004395"/>
    </source>
</evidence>
<comment type="caution">
    <text evidence="10">The sequence shown here is derived from an EMBL/GenBank/DDBJ whole genome shotgun (WGS) entry which is preliminary data.</text>
</comment>
<evidence type="ECO:0000256" key="7">
    <source>
        <dbReference type="ARBA" id="ARBA00023136"/>
    </source>
</evidence>
<organism evidence="10 11">
    <name type="scientific">Populus tomentosa</name>
    <name type="common">Chinese white poplar</name>
    <dbReference type="NCBI Taxonomy" id="118781"/>
    <lineage>
        <taxon>Eukaryota</taxon>
        <taxon>Viridiplantae</taxon>
        <taxon>Streptophyta</taxon>
        <taxon>Embryophyta</taxon>
        <taxon>Tracheophyta</taxon>
        <taxon>Spermatophyta</taxon>
        <taxon>Magnoliopsida</taxon>
        <taxon>eudicotyledons</taxon>
        <taxon>Gunneridae</taxon>
        <taxon>Pentapetalae</taxon>
        <taxon>rosids</taxon>
        <taxon>fabids</taxon>
        <taxon>Malpighiales</taxon>
        <taxon>Salicaceae</taxon>
        <taxon>Saliceae</taxon>
        <taxon>Populus</taxon>
    </lineage>
</organism>
<dbReference type="PANTHER" id="PTHR31658:SF0">
    <property type="entry name" value="CONSERVED OLIGOMERIC GOLGI COMPLEX SUBUNIT 1"/>
    <property type="match status" value="1"/>
</dbReference>
<protein>
    <recommendedName>
        <fullName evidence="3">Conserved oligomeric Golgi complex subunit 1</fullName>
    </recommendedName>
</protein>
<dbReference type="AlphaFoldDB" id="A0A8X8CL59"/>
<keyword evidence="7 9" id="KW-0472">Membrane</keyword>
<accession>A0A8X8CL59</accession>
<evidence type="ECO:0000256" key="3">
    <source>
        <dbReference type="ARBA" id="ARBA00020978"/>
    </source>
</evidence>
<keyword evidence="9" id="KW-0812">Transmembrane</keyword>
<dbReference type="OrthoDB" id="46189at2759"/>
<dbReference type="GO" id="GO:0015031">
    <property type="term" value="P:protein transport"/>
    <property type="evidence" value="ECO:0007669"/>
    <property type="project" value="UniProtKB-KW"/>
</dbReference>
<dbReference type="GO" id="GO:0000139">
    <property type="term" value="C:Golgi membrane"/>
    <property type="evidence" value="ECO:0007669"/>
    <property type="project" value="UniProtKB-SubCell"/>
</dbReference>
<feature type="region of interest" description="Disordered" evidence="8">
    <location>
        <begin position="1"/>
        <end position="20"/>
    </location>
</feature>
<gene>
    <name evidence="10" type="ORF">POTOM_038470</name>
</gene>
<feature type="transmembrane region" description="Helical" evidence="9">
    <location>
        <begin position="1017"/>
        <end position="1041"/>
    </location>
</feature>
<dbReference type="InterPro" id="IPR033370">
    <property type="entry name" value="COG1"/>
</dbReference>
<keyword evidence="5" id="KW-0653">Protein transport</keyword>
<evidence type="ECO:0000256" key="8">
    <source>
        <dbReference type="SAM" id="MobiDB-lite"/>
    </source>
</evidence>
<keyword evidence="6" id="KW-0333">Golgi apparatus</keyword>
<comment type="subcellular location">
    <subcellularLocation>
        <location evidence="1">Golgi apparatus membrane</location>
        <topology evidence="1">Peripheral membrane protein</topology>
    </subcellularLocation>
</comment>
<dbReference type="Pfam" id="PF08700">
    <property type="entry name" value="VPS51_Exo84_N"/>
    <property type="match status" value="1"/>
</dbReference>
<keyword evidence="11" id="KW-1185">Reference proteome</keyword>
<dbReference type="GO" id="GO:0006891">
    <property type="term" value="P:intra-Golgi vesicle-mediated transport"/>
    <property type="evidence" value="ECO:0007669"/>
    <property type="project" value="InterPro"/>
</dbReference>
<dbReference type="GO" id="GO:0017119">
    <property type="term" value="C:Golgi transport complex"/>
    <property type="evidence" value="ECO:0007669"/>
    <property type="project" value="InterPro"/>
</dbReference>
<reference evidence="10" key="1">
    <citation type="journal article" date="2020" name="bioRxiv">
        <title>Hybrid origin of Populus tomentosa Carr. identified through genome sequencing and phylogenomic analysis.</title>
        <authorList>
            <person name="An X."/>
            <person name="Gao K."/>
            <person name="Chen Z."/>
            <person name="Li J."/>
            <person name="Yang X."/>
            <person name="Yang X."/>
            <person name="Zhou J."/>
            <person name="Guo T."/>
            <person name="Zhao T."/>
            <person name="Huang S."/>
            <person name="Miao D."/>
            <person name="Khan W.U."/>
            <person name="Rao P."/>
            <person name="Ye M."/>
            <person name="Lei B."/>
            <person name="Liao W."/>
            <person name="Wang J."/>
            <person name="Ji L."/>
            <person name="Li Y."/>
            <person name="Guo B."/>
            <person name="Mustafa N.S."/>
            <person name="Li S."/>
            <person name="Yun Q."/>
            <person name="Keller S.R."/>
            <person name="Mao J."/>
            <person name="Zhang R."/>
            <person name="Strauss S.H."/>
        </authorList>
    </citation>
    <scope>NUCLEOTIDE SEQUENCE</scope>
    <source>
        <strain evidence="10">GM15</strain>
        <tissue evidence="10">Leaf</tissue>
    </source>
</reference>
<keyword evidence="4" id="KW-0813">Transport</keyword>
<sequence length="1130" mass="126286">MRVSTPSVTDERAATLSGGGYRDAESLFRTKAIPEIRNVESETRQQIEEKKEELRQLVGNRYRDLIDSADSIVHMKSYCESISRNIASIHTNIRSLSASPLSETPKFTSPNSTRGNSYGIACRVKYLVDTPENIWGCLDEFMFLEAAGRYTRAKHVQSKLVNRDYNKILLNFPLLQHQWQIVESFKAQISQKSRERLSDQGLEIGGYADALAAAAVIDELEPDQVLGLFLDSRKSWILQKLGGFGGVDVKNDIVSGEVVVFVFCEVLKIIQVSVGQVGELFLQVLNDMPLFYKVLLSSPPASQLFGGIPNPDEEVRLWKLFREKLESVNAALDKEYIARTCMSWLRDCGGQIVSKINGKFLIDAIATGGELAVAEKMIRETMDSKQVLEGSLEWLKSVFGSEIELPWSRIRELVLEDDSDLWDEIFEGAFVQRMKTIIISRFEDLVRAINLGESICATGETPGEQIDFQAYLNRPSTGGGVWFIEPNTKKSGLGPGHKASPEENDFHSCLSAYFAPEVSRIRDAVDSCCQSVLEDLLSFLESPKAALRIKDLAPFLQDKCYESISTILTELKKELDSLYAAMGNANNVGQRVPPAIVVEKSLYIGRLLFAFQNHSKHIPVILGSPRFWAKDTMAAVFDKLPSVLRQSRFANEYPIPDSPGRQSPTSSKRQSSSATAALRGANESASPKLEELGRIMKDLCIRAHNLWISWLSDELSAILARDLGKDDGLSATTPLRGWEETVVKQEQSGESQAEMKISLPSMPSLYIISFLFRACEEIHRIGGHVLDKSILQKFASSLLEKVIEIYEDFLSSRESHQSQVSEKGVLQILLDLRFAADVLSGGDCNINEEVSRNPKVKVPFRRKQEQSQMKSVSRELIDGLINRFSQRLDPIDWLTYEPYLWENERQSYLRHAVLFGFFVQLNRMYTDTMQKLPSNPESNIMRCSTVPRFKYLPISAPALSSRGTTKTSIQGTANDISSRSSWKAYTNGELSRNIDLDENTSFGVAAPILKSFMQVQLSFFLSFYILAWRMIGGAVSSVLYAQLRRDGRGMDEINSLFGMMDGDLWKERKDPSSVGSRFGESTLKLGSMLTDGQVGIFKDRSAAAMSTFGDILPVQAAGLLSSFTATRSDS</sequence>
<feature type="region of interest" description="Disordered" evidence="8">
    <location>
        <begin position="651"/>
        <end position="682"/>
    </location>
</feature>
<evidence type="ECO:0000256" key="4">
    <source>
        <dbReference type="ARBA" id="ARBA00022448"/>
    </source>
</evidence>
<proteinExistence type="inferred from homology"/>
<evidence type="ECO:0000313" key="10">
    <source>
        <dbReference type="EMBL" id="KAG6758134.1"/>
    </source>
</evidence>
<evidence type="ECO:0000256" key="9">
    <source>
        <dbReference type="SAM" id="Phobius"/>
    </source>
</evidence>
<evidence type="ECO:0000256" key="5">
    <source>
        <dbReference type="ARBA" id="ARBA00022927"/>
    </source>
</evidence>
<evidence type="ECO:0000313" key="11">
    <source>
        <dbReference type="Proteomes" id="UP000886885"/>
    </source>
</evidence>
<keyword evidence="9" id="KW-1133">Transmembrane helix</keyword>
<name>A0A8X8CL59_POPTO</name>
<comment type="similarity">
    <text evidence="2">Belongs to the COG1 family.</text>
</comment>
<feature type="compositionally biased region" description="Low complexity" evidence="8">
    <location>
        <begin position="661"/>
        <end position="676"/>
    </location>
</feature>
<evidence type="ECO:0000256" key="2">
    <source>
        <dbReference type="ARBA" id="ARBA00006653"/>
    </source>
</evidence>
<evidence type="ECO:0000256" key="6">
    <source>
        <dbReference type="ARBA" id="ARBA00023034"/>
    </source>
</evidence>
<dbReference type="PANTHER" id="PTHR31658">
    <property type="entry name" value="CONSERVED OLIGOMERIC GOLGI COMPLEX SUBUNIT 1"/>
    <property type="match status" value="1"/>
</dbReference>